<accession>A0A1B0ABT2</accession>
<reference evidence="4" key="1">
    <citation type="submission" date="2014-03" db="EMBL/GenBank/DDBJ databases">
        <authorList>
            <person name="Aksoy S."/>
            <person name="Warren W."/>
            <person name="Wilson R.K."/>
        </authorList>
    </citation>
    <scope>NUCLEOTIDE SEQUENCE [LARGE SCALE GENOMIC DNA]</scope>
    <source>
        <strain evidence="4">IAEA</strain>
    </source>
</reference>
<evidence type="ECO:0000313" key="3">
    <source>
        <dbReference type="EnsemblMetazoa" id="GPAI040492-PA"/>
    </source>
</evidence>
<dbReference type="Proteomes" id="UP000092445">
    <property type="component" value="Unassembled WGS sequence"/>
</dbReference>
<protein>
    <submittedName>
        <fullName evidence="3">Uncharacterized protein</fullName>
    </submittedName>
</protein>
<dbReference type="VEuPathDB" id="VectorBase:GPAI040492"/>
<evidence type="ECO:0000256" key="2">
    <source>
        <dbReference type="SAM" id="Phobius"/>
    </source>
</evidence>
<evidence type="ECO:0000256" key="1">
    <source>
        <dbReference type="SAM" id="MobiDB-lite"/>
    </source>
</evidence>
<organism evidence="3 4">
    <name type="scientific">Glossina pallidipes</name>
    <name type="common">Tsetse fly</name>
    <dbReference type="NCBI Taxonomy" id="7398"/>
    <lineage>
        <taxon>Eukaryota</taxon>
        <taxon>Metazoa</taxon>
        <taxon>Ecdysozoa</taxon>
        <taxon>Arthropoda</taxon>
        <taxon>Hexapoda</taxon>
        <taxon>Insecta</taxon>
        <taxon>Pterygota</taxon>
        <taxon>Neoptera</taxon>
        <taxon>Endopterygota</taxon>
        <taxon>Diptera</taxon>
        <taxon>Brachycera</taxon>
        <taxon>Muscomorpha</taxon>
        <taxon>Hippoboscoidea</taxon>
        <taxon>Glossinidae</taxon>
        <taxon>Glossina</taxon>
    </lineage>
</organism>
<dbReference type="EnsemblMetazoa" id="GPAI040492-RA">
    <property type="protein sequence ID" value="GPAI040492-PA"/>
    <property type="gene ID" value="GPAI040492"/>
</dbReference>
<dbReference type="AlphaFoldDB" id="A0A1B0ABT2"/>
<name>A0A1B0ABT2_GLOPL</name>
<feature type="region of interest" description="Disordered" evidence="1">
    <location>
        <begin position="246"/>
        <end position="268"/>
    </location>
</feature>
<keyword evidence="2" id="KW-0812">Transmembrane</keyword>
<proteinExistence type="predicted"/>
<keyword evidence="2" id="KW-1133">Transmembrane helix</keyword>
<keyword evidence="4" id="KW-1185">Reference proteome</keyword>
<sequence length="268" mass="29232">MHKAESVSQNIVVTPVNMIVMNVCSGVHWTYGSIVEINLKKKVNIGVKKTQEDCGQKAVELHFFKTLTWHVTLLRTLYKQITKMKYLCCVWLFVICLVIYAQQFAMGLHIQRAPEIVERITRQATRYIGGIVGGGGGGAQNYRPSQHLATAANYNKRTLPSNLGGAAINLSAGQRTKGVGAYSFGGMASGRPSYGNTFAINTAAVGPGGGGGGGNAVSVGSIKSTNGLHSQLFNQQLQQHLLKAQQYQQQQNRPQQQQVYRQPYNGNY</sequence>
<reference evidence="3" key="2">
    <citation type="submission" date="2020-05" db="UniProtKB">
        <authorList>
            <consortium name="EnsemblMetazoa"/>
        </authorList>
    </citation>
    <scope>IDENTIFICATION</scope>
    <source>
        <strain evidence="3">IAEA</strain>
    </source>
</reference>
<keyword evidence="2" id="KW-0472">Membrane</keyword>
<feature type="compositionally biased region" description="Low complexity" evidence="1">
    <location>
        <begin position="246"/>
        <end position="258"/>
    </location>
</feature>
<feature type="transmembrane region" description="Helical" evidence="2">
    <location>
        <begin position="84"/>
        <end position="101"/>
    </location>
</feature>
<evidence type="ECO:0000313" key="4">
    <source>
        <dbReference type="Proteomes" id="UP000092445"/>
    </source>
</evidence>